<keyword evidence="7 9" id="KW-0413">Isomerase</keyword>
<dbReference type="UniPathway" id="UPA00157">
    <property type="reaction ID" value="UER00260"/>
</dbReference>
<evidence type="ECO:0000256" key="8">
    <source>
        <dbReference type="NCBIfam" id="TIGR03221"/>
    </source>
</evidence>
<comment type="subunit">
    <text evidence="4">Homodecamer.</text>
</comment>
<evidence type="ECO:0000259" key="10">
    <source>
        <dbReference type="Pfam" id="PF02426"/>
    </source>
</evidence>
<evidence type="ECO:0000256" key="9">
    <source>
        <dbReference type="PIRNR" id="PIRNR001486"/>
    </source>
</evidence>
<dbReference type="InterPro" id="IPR026029">
    <property type="entry name" value="MLI_dom"/>
</dbReference>
<evidence type="ECO:0000313" key="12">
    <source>
        <dbReference type="Proteomes" id="UP000036513"/>
    </source>
</evidence>
<dbReference type="PATRIC" id="fig|37916.4.peg.1519"/>
<dbReference type="GO" id="GO:0042952">
    <property type="term" value="P:beta-ketoadipate pathway"/>
    <property type="evidence" value="ECO:0007669"/>
    <property type="project" value="UniProtKB-UniRule"/>
</dbReference>
<dbReference type="InterPro" id="IPR011008">
    <property type="entry name" value="Dimeric_a/b-barrel"/>
</dbReference>
<comment type="pathway">
    <text evidence="2 9">Aromatic compound metabolism; beta-ketoadipate pathway; 5-oxo-4,5-dihydro-2-furylacetate from catechol: step 3/3.</text>
</comment>
<keyword evidence="12" id="KW-1185">Reference proteome</keyword>
<dbReference type="SUPFAM" id="SSF54909">
    <property type="entry name" value="Dimeric alpha+beta barrel"/>
    <property type="match status" value="1"/>
</dbReference>
<reference evidence="11 12" key="1">
    <citation type="journal article" date="2015" name="Genome Biol. Evol.">
        <title>Characterization of Three Mycobacterium spp. with Potential Use in Bioremediation by Genome Sequencing and Comparative Genomics.</title>
        <authorList>
            <person name="Das S."/>
            <person name="Pettersson B.M."/>
            <person name="Behra P.R."/>
            <person name="Ramesh M."/>
            <person name="Dasgupta S."/>
            <person name="Bhattacharya A."/>
            <person name="Kirsebom L.A."/>
        </authorList>
    </citation>
    <scope>NUCLEOTIDE SEQUENCE [LARGE SCALE GENOMIC DNA]</scope>
    <source>
        <strain evidence="11 12">DSM 43826</strain>
    </source>
</reference>
<dbReference type="Pfam" id="PF02426">
    <property type="entry name" value="MIase"/>
    <property type="match status" value="1"/>
</dbReference>
<dbReference type="EC" id="5.3.3.4" evidence="5 8"/>
<comment type="caution">
    <text evidence="11">The sequence shown here is derived from an EMBL/GenBank/DDBJ whole genome shotgun (WGS) entry which is preliminary data.</text>
</comment>
<dbReference type="GO" id="GO:0016159">
    <property type="term" value="F:muconolactone delta-isomerase activity"/>
    <property type="evidence" value="ECO:0007669"/>
    <property type="project" value="UniProtKB-UniRule"/>
</dbReference>
<dbReference type="Gene3D" id="3.30.70.1060">
    <property type="entry name" value="Dimeric alpha+beta barrel"/>
    <property type="match status" value="1"/>
</dbReference>
<dbReference type="InterPro" id="IPR003464">
    <property type="entry name" value="Muconolactone_d_Isoase"/>
</dbReference>
<dbReference type="AlphaFoldDB" id="A0A0J6WD37"/>
<accession>A0A0J6WD37</accession>
<feature type="domain" description="Muconolactone isomerase" evidence="10">
    <location>
        <begin position="1"/>
        <end position="90"/>
    </location>
</feature>
<dbReference type="STRING" id="37916.MCHLDSM_01621"/>
<dbReference type="EMBL" id="JYNL01000014">
    <property type="protein sequence ID" value="KMO81160.1"/>
    <property type="molecule type" value="Genomic_DNA"/>
</dbReference>
<proteinExistence type="inferred from homology"/>
<comment type="catalytic activity">
    <reaction evidence="1 9">
        <text>(S)-muconolactone = (4,5-dihydro-5-oxofuran-2-yl)-acetate</text>
        <dbReference type="Rhea" id="RHEA:12348"/>
        <dbReference type="ChEBI" id="CHEBI:58425"/>
        <dbReference type="ChEBI" id="CHEBI:58736"/>
        <dbReference type="EC" id="5.3.3.4"/>
    </reaction>
</comment>
<gene>
    <name evidence="11" type="primary">catC</name>
    <name evidence="11" type="ORF">MCHLDSM_01621</name>
</gene>
<dbReference type="PIRSF" id="PIRSF001486">
    <property type="entry name" value="CatC"/>
    <property type="match status" value="1"/>
</dbReference>
<evidence type="ECO:0000256" key="6">
    <source>
        <dbReference type="ARBA" id="ARBA00022797"/>
    </source>
</evidence>
<evidence type="ECO:0000256" key="2">
    <source>
        <dbReference type="ARBA" id="ARBA00005193"/>
    </source>
</evidence>
<evidence type="ECO:0000256" key="3">
    <source>
        <dbReference type="ARBA" id="ARBA00010882"/>
    </source>
</evidence>
<comment type="similarity">
    <text evidence="3 9">Belongs to the muconolactone Delta-isomerase family.</text>
</comment>
<evidence type="ECO:0000256" key="1">
    <source>
        <dbReference type="ARBA" id="ARBA00001739"/>
    </source>
</evidence>
<evidence type="ECO:0000313" key="11">
    <source>
        <dbReference type="EMBL" id="KMO81160.1"/>
    </source>
</evidence>
<organism evidence="11 12">
    <name type="scientific">Mycolicibacterium chlorophenolicum</name>
    <dbReference type="NCBI Taxonomy" id="37916"/>
    <lineage>
        <taxon>Bacteria</taxon>
        <taxon>Bacillati</taxon>
        <taxon>Actinomycetota</taxon>
        <taxon>Actinomycetes</taxon>
        <taxon>Mycobacteriales</taxon>
        <taxon>Mycobacteriaceae</taxon>
        <taxon>Mycolicibacterium</taxon>
    </lineage>
</organism>
<name>A0A0J6WD37_9MYCO</name>
<sequence length="95" mass="10826">MLYHVRMDVRLPAGLDPQERVALISREKEYSQDLQRSGKWPHIWRIVGEYANYSIFDVDSHDELHQILSGLPLFPFMSIAVTPLAAHPSDIAVAV</sequence>
<dbReference type="NCBIfam" id="TIGR03221">
    <property type="entry name" value="muco_delta"/>
    <property type="match status" value="1"/>
</dbReference>
<dbReference type="SMR" id="A0A0J6WD37"/>
<evidence type="ECO:0000256" key="5">
    <source>
        <dbReference type="ARBA" id="ARBA00012070"/>
    </source>
</evidence>
<evidence type="ECO:0000256" key="4">
    <source>
        <dbReference type="ARBA" id="ARBA00011365"/>
    </source>
</evidence>
<dbReference type="RefSeq" id="WP_048469493.1">
    <property type="nucleotide sequence ID" value="NZ_JYNL01000014.1"/>
</dbReference>
<dbReference type="Proteomes" id="UP000036513">
    <property type="component" value="Unassembled WGS sequence"/>
</dbReference>
<evidence type="ECO:0000256" key="7">
    <source>
        <dbReference type="ARBA" id="ARBA00023235"/>
    </source>
</evidence>
<keyword evidence="6 9" id="KW-0058">Aromatic hydrocarbons catabolism</keyword>
<protein>
    <recommendedName>
        <fullName evidence="5 8">Muconolactone Delta-isomerase</fullName>
        <shortName evidence="9">MIase</shortName>
        <ecNumber evidence="5 8">5.3.3.4</ecNumber>
    </recommendedName>
</protein>